<organism evidence="2 3">
    <name type="scientific">Candidatus Uhrbacteria bacterium CG22_combo_CG10-13_8_21_14_all_47_17</name>
    <dbReference type="NCBI Taxonomy" id="1975041"/>
    <lineage>
        <taxon>Bacteria</taxon>
        <taxon>Candidatus Uhriibacteriota</taxon>
    </lineage>
</organism>
<dbReference type="InterPro" id="IPR043502">
    <property type="entry name" value="DNA/RNA_pol_sf"/>
</dbReference>
<comment type="caution">
    <text evidence="2">The sequence shown here is derived from an EMBL/GenBank/DDBJ whole genome shotgun (WGS) entry which is preliminary data.</text>
</comment>
<evidence type="ECO:0000313" key="3">
    <source>
        <dbReference type="Proteomes" id="UP000231581"/>
    </source>
</evidence>
<gene>
    <name evidence="2" type="ORF">COX00_01495</name>
</gene>
<reference evidence="2 3" key="1">
    <citation type="submission" date="2017-09" db="EMBL/GenBank/DDBJ databases">
        <title>Depth-based differentiation of microbial function through sediment-hosted aquifers and enrichment of novel symbionts in the deep terrestrial subsurface.</title>
        <authorList>
            <person name="Probst A.J."/>
            <person name="Ladd B."/>
            <person name="Jarett J.K."/>
            <person name="Geller-Mcgrath D.E."/>
            <person name="Sieber C.M."/>
            <person name="Emerson J.B."/>
            <person name="Anantharaman K."/>
            <person name="Thomas B.C."/>
            <person name="Malmstrom R."/>
            <person name="Stieglmeier M."/>
            <person name="Klingl A."/>
            <person name="Woyke T."/>
            <person name="Ryan C.M."/>
            <person name="Banfield J.F."/>
        </authorList>
    </citation>
    <scope>NUCLEOTIDE SEQUENCE [LARGE SCALE GENOMIC DNA]</scope>
    <source>
        <strain evidence="2">CG22_combo_CG10-13_8_21_14_all_47_17</strain>
    </source>
</reference>
<sequence>MSKSLFEQICSIENIFAAWVRFSNGKRSKADVMAFELRLEDKLFSLRDSLLSGEYRHDPYEPFTIFDPKQRRIHKATVKDRVVHQAIVNVIESFFESRFIHDSYSCRVGKGTHAAVERLRTFLHQASRNNTRTVYALKCDVRRFFASVDHPTLLSFLEKRIVDIQTLELLKNIIGSFSVSKGKGIPLGNLTSQLFANIYLHELDRYVKISLREKHYLRYCDDFIILSETKERLAGVTQNIEQFLNTTLSLQLHPKKVFIRTWAQGIDFLGYVLFPHATVIRMKTAERMLKRANEFNLASYLGVCSHADAFELEQIVLTKSISLDFR</sequence>
<dbReference type="Pfam" id="PF00078">
    <property type="entry name" value="RVT_1"/>
    <property type="match status" value="1"/>
</dbReference>
<dbReference type="PANTHER" id="PTHR34047">
    <property type="entry name" value="NUCLEAR INTRON MATURASE 1, MITOCHONDRIAL-RELATED"/>
    <property type="match status" value="1"/>
</dbReference>
<accession>A0A2H0BT05</accession>
<name>A0A2H0BT05_9BACT</name>
<evidence type="ECO:0000259" key="1">
    <source>
        <dbReference type="PROSITE" id="PS50878"/>
    </source>
</evidence>
<dbReference type="CDD" id="cd01651">
    <property type="entry name" value="RT_G2_intron"/>
    <property type="match status" value="1"/>
</dbReference>
<dbReference type="Proteomes" id="UP000231581">
    <property type="component" value="Unassembled WGS sequence"/>
</dbReference>
<dbReference type="InterPro" id="IPR000477">
    <property type="entry name" value="RT_dom"/>
</dbReference>
<dbReference type="SUPFAM" id="SSF56672">
    <property type="entry name" value="DNA/RNA polymerases"/>
    <property type="match status" value="1"/>
</dbReference>
<dbReference type="InterPro" id="IPR051083">
    <property type="entry name" value="GrpII_Intron_Splice-Mob/Def"/>
</dbReference>
<dbReference type="PANTHER" id="PTHR34047:SF8">
    <property type="entry name" value="PROTEIN YKFC"/>
    <property type="match status" value="1"/>
</dbReference>
<protein>
    <recommendedName>
        <fullName evidence="1">Reverse transcriptase domain-containing protein</fullName>
    </recommendedName>
</protein>
<dbReference type="EMBL" id="PCSZ01000033">
    <property type="protein sequence ID" value="PIP60771.1"/>
    <property type="molecule type" value="Genomic_DNA"/>
</dbReference>
<feature type="domain" description="Reverse transcriptase" evidence="1">
    <location>
        <begin position="1"/>
        <end position="273"/>
    </location>
</feature>
<evidence type="ECO:0000313" key="2">
    <source>
        <dbReference type="EMBL" id="PIP60771.1"/>
    </source>
</evidence>
<proteinExistence type="predicted"/>
<dbReference type="AlphaFoldDB" id="A0A2H0BT05"/>
<dbReference type="PROSITE" id="PS50878">
    <property type="entry name" value="RT_POL"/>
    <property type="match status" value="1"/>
</dbReference>